<dbReference type="EMBL" id="VJMH01006378">
    <property type="protein sequence ID" value="KAF0690425.1"/>
    <property type="molecule type" value="Genomic_DNA"/>
</dbReference>
<feature type="transmembrane region" description="Helical" evidence="6">
    <location>
        <begin position="7"/>
        <end position="30"/>
    </location>
</feature>
<dbReference type="Proteomes" id="UP000332933">
    <property type="component" value="Unassembled WGS sequence"/>
</dbReference>
<protein>
    <submittedName>
        <fullName evidence="9">Aste57867_18157 protein</fullName>
    </submittedName>
</protein>
<dbReference type="InterPro" id="IPR019402">
    <property type="entry name" value="CWH43_N"/>
</dbReference>
<evidence type="ECO:0000256" key="6">
    <source>
        <dbReference type="SAM" id="Phobius"/>
    </source>
</evidence>
<feature type="transmembrane region" description="Helical" evidence="6">
    <location>
        <begin position="466"/>
        <end position="485"/>
    </location>
</feature>
<sequence>MPLLDVALCVPLVGITTIVLTNGTACWLHFDCPAQFPVLSHAAEYSPEYYIFAAGMNTTAYFMYATSHWFSLHLQRHATDIAPVRWWSPVLYWTVAATTASALSVLALFDCDRFILMHTIATVLFFLLAWVLIALTHVARRAVLLTHASAFSSRQALWRLRCRKGVRQGTMLIVLGLVCSFTFAYVYLARRKLVTPLWEGEIGVAWESTSEVVGVVCQLLYIGTLSADIEAVGDCECDSCRRVYFYSRTLTHQAMMQMNHRSPPFSPIRCSDDDRVPFAADDDVVLTIESSSSSASSSSDDSSSCHNESNASNIDDDDDQHGSGSSSHEPSDDDDDDSASSQFLQYGDSLGFVPLVLGATVVVTTGGTITWSCFHPRIDCRASLPTLSAAARFRPQQYLFTCGMFLASLLWLTTLLLFHWHARLVLHDARSRVLSSATLLPGLVSAFSLLALAFLDIRSHPDGHGAATVAFFASTYMTMGFVCLLRRRCVTSSQRHTSAKVGETLAAASMSLFLACRSIVHAQCDALVDAIVYLCVAGSWWNPLGLSASTLSTCECMVLATLVLFAGTMGHELASLTHVVEDKYLLALRRTK</sequence>
<dbReference type="EMBL" id="CAADRA010006399">
    <property type="protein sequence ID" value="VFT94895.1"/>
    <property type="molecule type" value="Genomic_DNA"/>
</dbReference>
<feature type="transmembrane region" description="Helical" evidence="6">
    <location>
        <begin position="90"/>
        <end position="109"/>
    </location>
</feature>
<feature type="transmembrane region" description="Helical" evidence="6">
    <location>
        <begin position="433"/>
        <end position="454"/>
    </location>
</feature>
<evidence type="ECO:0000256" key="1">
    <source>
        <dbReference type="ARBA" id="ARBA00004127"/>
    </source>
</evidence>
<feature type="domain" description="CWH43-like N-terminal" evidence="7">
    <location>
        <begin position="352"/>
        <end position="570"/>
    </location>
</feature>
<reference evidence="8" key="2">
    <citation type="submission" date="2019-06" db="EMBL/GenBank/DDBJ databases">
        <title>Genomics analysis of Aphanomyces spp. identifies a new class of oomycete effector associated with host adaptation.</title>
        <authorList>
            <person name="Gaulin E."/>
        </authorList>
    </citation>
    <scope>NUCLEOTIDE SEQUENCE</scope>
    <source>
        <strain evidence="8">CBS 578.67</strain>
    </source>
</reference>
<keyword evidence="2 6" id="KW-0812">Transmembrane</keyword>
<dbReference type="InterPro" id="IPR050911">
    <property type="entry name" value="DRAM/TMEM150_Autophagy_Mod"/>
</dbReference>
<keyword evidence="10" id="KW-1185">Reference proteome</keyword>
<name>A0A485LAY3_9STRA</name>
<dbReference type="GO" id="GO:0012505">
    <property type="term" value="C:endomembrane system"/>
    <property type="evidence" value="ECO:0007669"/>
    <property type="project" value="UniProtKB-SubCell"/>
</dbReference>
<feature type="transmembrane region" description="Helical" evidence="6">
    <location>
        <begin position="398"/>
        <end position="421"/>
    </location>
</feature>
<evidence type="ECO:0000256" key="3">
    <source>
        <dbReference type="ARBA" id="ARBA00022989"/>
    </source>
</evidence>
<feature type="transmembrane region" description="Helical" evidence="6">
    <location>
        <begin position="115"/>
        <end position="135"/>
    </location>
</feature>
<evidence type="ECO:0000313" key="10">
    <source>
        <dbReference type="Proteomes" id="UP000332933"/>
    </source>
</evidence>
<organism evidence="9 10">
    <name type="scientific">Aphanomyces stellatus</name>
    <dbReference type="NCBI Taxonomy" id="120398"/>
    <lineage>
        <taxon>Eukaryota</taxon>
        <taxon>Sar</taxon>
        <taxon>Stramenopiles</taxon>
        <taxon>Oomycota</taxon>
        <taxon>Saprolegniomycetes</taxon>
        <taxon>Saprolegniales</taxon>
        <taxon>Verrucalvaceae</taxon>
        <taxon>Aphanomyces</taxon>
    </lineage>
</organism>
<evidence type="ECO:0000256" key="5">
    <source>
        <dbReference type="SAM" id="MobiDB-lite"/>
    </source>
</evidence>
<feature type="transmembrane region" description="Helical" evidence="6">
    <location>
        <begin position="50"/>
        <end position="70"/>
    </location>
</feature>
<keyword evidence="4 6" id="KW-0472">Membrane</keyword>
<comment type="subcellular location">
    <subcellularLocation>
        <location evidence="1">Endomembrane system</location>
        <topology evidence="1">Multi-pass membrane protein</topology>
    </subcellularLocation>
</comment>
<gene>
    <name evidence="9" type="primary">Aste57867_18157</name>
    <name evidence="8" type="ORF">As57867_018095</name>
    <name evidence="9" type="ORF">ASTE57867_18157</name>
</gene>
<proteinExistence type="predicted"/>
<dbReference type="AlphaFoldDB" id="A0A485LAY3"/>
<feature type="transmembrane region" description="Helical" evidence="6">
    <location>
        <begin position="169"/>
        <end position="188"/>
    </location>
</feature>
<dbReference type="OrthoDB" id="125769at2759"/>
<feature type="region of interest" description="Disordered" evidence="5">
    <location>
        <begin position="290"/>
        <end position="340"/>
    </location>
</feature>
<dbReference type="Pfam" id="PF10277">
    <property type="entry name" value="Frag1"/>
    <property type="match status" value="2"/>
</dbReference>
<evidence type="ECO:0000313" key="9">
    <source>
        <dbReference type="EMBL" id="VFT94895.1"/>
    </source>
</evidence>
<evidence type="ECO:0000256" key="4">
    <source>
        <dbReference type="ARBA" id="ARBA00023136"/>
    </source>
</evidence>
<reference evidence="9 10" key="1">
    <citation type="submission" date="2019-03" db="EMBL/GenBank/DDBJ databases">
        <authorList>
            <person name="Gaulin E."/>
            <person name="Dumas B."/>
        </authorList>
    </citation>
    <scope>NUCLEOTIDE SEQUENCE [LARGE SCALE GENOMIC DNA]</scope>
    <source>
        <strain evidence="9">CBS 568.67</strain>
    </source>
</reference>
<evidence type="ECO:0000259" key="7">
    <source>
        <dbReference type="Pfam" id="PF10277"/>
    </source>
</evidence>
<evidence type="ECO:0000313" key="8">
    <source>
        <dbReference type="EMBL" id="KAF0690425.1"/>
    </source>
</evidence>
<accession>A0A485LAY3</accession>
<keyword evidence="3 6" id="KW-1133">Transmembrane helix</keyword>
<feature type="compositionally biased region" description="Low complexity" evidence="5">
    <location>
        <begin position="290"/>
        <end position="304"/>
    </location>
</feature>
<feature type="domain" description="CWH43-like N-terminal" evidence="7">
    <location>
        <begin position="6"/>
        <end position="230"/>
    </location>
</feature>
<dbReference type="PANTHER" id="PTHR21324">
    <property type="entry name" value="FASTING-INDUCIBLE INTEGRAL MEMBRANE PROTEIN TM6P1-RELATED"/>
    <property type="match status" value="1"/>
</dbReference>
<dbReference type="PANTHER" id="PTHR21324:SF2">
    <property type="entry name" value="EG:22E5.9 PROTEIN"/>
    <property type="match status" value="1"/>
</dbReference>
<evidence type="ECO:0000256" key="2">
    <source>
        <dbReference type="ARBA" id="ARBA00022692"/>
    </source>
</evidence>